<proteinExistence type="predicted"/>
<feature type="region of interest" description="Disordered" evidence="1">
    <location>
        <begin position="15"/>
        <end position="72"/>
    </location>
</feature>
<evidence type="ECO:0000256" key="1">
    <source>
        <dbReference type="SAM" id="MobiDB-lite"/>
    </source>
</evidence>
<comment type="caution">
    <text evidence="2">The sequence shown here is derived from an EMBL/GenBank/DDBJ whole genome shotgun (WGS) entry which is preliminary data.</text>
</comment>
<feature type="compositionally biased region" description="Basic and acidic residues" evidence="1">
    <location>
        <begin position="55"/>
        <end position="72"/>
    </location>
</feature>
<name>A0A8S4QS47_9NEOP</name>
<keyword evidence="3" id="KW-1185">Reference proteome</keyword>
<sequence>VPCGLTYLELSYGTHQRTPAAARQHRHEVRQHRAGLDGHHPRQLPDLQTSSLRDSSQEIRRPIEERGTDELE</sequence>
<dbReference type="AlphaFoldDB" id="A0A8S4QS47"/>
<gene>
    <name evidence="2" type="primary">jg9183</name>
    <name evidence="2" type="ORF">PAEG_LOCUS3846</name>
</gene>
<reference evidence="2" key="1">
    <citation type="submission" date="2022-03" db="EMBL/GenBank/DDBJ databases">
        <authorList>
            <person name="Lindestad O."/>
        </authorList>
    </citation>
    <scope>NUCLEOTIDE SEQUENCE</scope>
</reference>
<dbReference type="Proteomes" id="UP000838756">
    <property type="component" value="Unassembled WGS sequence"/>
</dbReference>
<feature type="compositionally biased region" description="Basic residues" evidence="1">
    <location>
        <begin position="23"/>
        <end position="33"/>
    </location>
</feature>
<organism evidence="2 3">
    <name type="scientific">Pararge aegeria aegeria</name>
    <dbReference type="NCBI Taxonomy" id="348720"/>
    <lineage>
        <taxon>Eukaryota</taxon>
        <taxon>Metazoa</taxon>
        <taxon>Ecdysozoa</taxon>
        <taxon>Arthropoda</taxon>
        <taxon>Hexapoda</taxon>
        <taxon>Insecta</taxon>
        <taxon>Pterygota</taxon>
        <taxon>Neoptera</taxon>
        <taxon>Endopterygota</taxon>
        <taxon>Lepidoptera</taxon>
        <taxon>Glossata</taxon>
        <taxon>Ditrysia</taxon>
        <taxon>Papilionoidea</taxon>
        <taxon>Nymphalidae</taxon>
        <taxon>Satyrinae</taxon>
        <taxon>Satyrini</taxon>
        <taxon>Parargina</taxon>
        <taxon>Pararge</taxon>
    </lineage>
</organism>
<feature type="non-terminal residue" evidence="2">
    <location>
        <position position="1"/>
    </location>
</feature>
<evidence type="ECO:0000313" key="2">
    <source>
        <dbReference type="EMBL" id="CAH2215760.1"/>
    </source>
</evidence>
<dbReference type="EMBL" id="CAKXAJ010012703">
    <property type="protein sequence ID" value="CAH2215760.1"/>
    <property type="molecule type" value="Genomic_DNA"/>
</dbReference>
<accession>A0A8S4QS47</accession>
<evidence type="ECO:0000313" key="3">
    <source>
        <dbReference type="Proteomes" id="UP000838756"/>
    </source>
</evidence>
<protein>
    <submittedName>
        <fullName evidence="2">Jg9183 protein</fullName>
    </submittedName>
</protein>